<dbReference type="EMBL" id="KZ502856">
    <property type="protein sequence ID" value="PKU71855.1"/>
    <property type="molecule type" value="Genomic_DNA"/>
</dbReference>
<evidence type="ECO:0000256" key="2">
    <source>
        <dbReference type="ARBA" id="ARBA00022801"/>
    </source>
</evidence>
<comment type="similarity">
    <text evidence="1">Belongs to the inositol polyphosphate 5-phosphatase family.</text>
</comment>
<gene>
    <name evidence="4" type="primary">CVP2</name>
    <name evidence="4" type="ORF">MA16_Dca016308</name>
</gene>
<dbReference type="AlphaFoldDB" id="A0A2I0W874"/>
<dbReference type="Proteomes" id="UP000233837">
    <property type="component" value="Unassembled WGS sequence"/>
</dbReference>
<dbReference type="SUPFAM" id="SSF56219">
    <property type="entry name" value="DNase I-like"/>
    <property type="match status" value="1"/>
</dbReference>
<sequence length="429" mass="48498">MPESQFKGEVMWPRLVANKLLRRPLFSSSFVGDFPGPYDHSLSGNELISSDTGFTEEMQTHKFRLFASTWNVGGIPPDDDLNLEDWLDTKNNYDIYVIGFQEVVPLSAKNVLGSEKHGISMKWSSLIRKTLNKCSVTKSQRGNKGDKCSTSFVCIVSKHMVGILVSVWLKEKLLPFTHHPSVSCVGCGIMGCLGNKGSVSVRFLLHETSFCVVCCHLASGEKEGDGMHRNSNAMEIFSRTRFPSGPSLDLPRKINDHERVILLGDLNYRISLPEDETRCLVYQKKWDCLLENDQLKVEIEGGAFEGWHEGAINFSPTYKYYSNSDEYYGSLQGLKAKKKRAPAWCDRILFHGSGLNEIAYDRCESKHSDHRPVRATFNVEVDVLTNSNSSDQKFFLSAGPDRIPYKLRDFLLDDHHHCHDDDDDDSVIN</sequence>
<dbReference type="InterPro" id="IPR036691">
    <property type="entry name" value="Endo/exonu/phosph_ase_sf"/>
</dbReference>
<evidence type="ECO:0000256" key="1">
    <source>
        <dbReference type="ARBA" id="ARBA00010768"/>
    </source>
</evidence>
<keyword evidence="5" id="KW-1185">Reference proteome</keyword>
<dbReference type="PANTHER" id="PTHR45666:SF18">
    <property type="entry name" value="TYPE IV INOSITOL POLYPHOSPHATE 5-PHOSPHATASE 9"/>
    <property type="match status" value="1"/>
</dbReference>
<accession>A0A2I0W874</accession>
<keyword evidence="2" id="KW-0378">Hydrolase</keyword>
<evidence type="ECO:0000259" key="3">
    <source>
        <dbReference type="SMART" id="SM00128"/>
    </source>
</evidence>
<dbReference type="GO" id="GO:0046856">
    <property type="term" value="P:phosphatidylinositol dephosphorylation"/>
    <property type="evidence" value="ECO:0007669"/>
    <property type="project" value="InterPro"/>
</dbReference>
<dbReference type="InterPro" id="IPR045849">
    <property type="entry name" value="IP5P_plant"/>
</dbReference>
<name>A0A2I0W874_9ASPA</name>
<reference evidence="4 5" key="1">
    <citation type="journal article" date="2016" name="Sci. Rep.">
        <title>The Dendrobium catenatum Lindl. genome sequence provides insights into polysaccharide synthase, floral development and adaptive evolution.</title>
        <authorList>
            <person name="Zhang G.Q."/>
            <person name="Xu Q."/>
            <person name="Bian C."/>
            <person name="Tsai W.C."/>
            <person name="Yeh C.M."/>
            <person name="Liu K.W."/>
            <person name="Yoshida K."/>
            <person name="Zhang L.S."/>
            <person name="Chang S.B."/>
            <person name="Chen F."/>
            <person name="Shi Y."/>
            <person name="Su Y.Y."/>
            <person name="Zhang Y.Q."/>
            <person name="Chen L.J."/>
            <person name="Yin Y."/>
            <person name="Lin M."/>
            <person name="Huang H."/>
            <person name="Deng H."/>
            <person name="Wang Z.W."/>
            <person name="Zhu S.L."/>
            <person name="Zhao X."/>
            <person name="Deng C."/>
            <person name="Niu S.C."/>
            <person name="Huang J."/>
            <person name="Wang M."/>
            <person name="Liu G.H."/>
            <person name="Yang H.J."/>
            <person name="Xiao X.J."/>
            <person name="Hsiao Y.Y."/>
            <person name="Wu W.L."/>
            <person name="Chen Y.Y."/>
            <person name="Mitsuda N."/>
            <person name="Ohme-Takagi M."/>
            <person name="Luo Y.B."/>
            <person name="Van de Peer Y."/>
            <person name="Liu Z.J."/>
        </authorList>
    </citation>
    <scope>NUCLEOTIDE SEQUENCE [LARGE SCALE GENOMIC DNA]</scope>
    <source>
        <tissue evidence="4">The whole plant</tissue>
    </source>
</reference>
<dbReference type="GO" id="GO:0004439">
    <property type="term" value="F:phosphatidylinositol-4,5-bisphosphate 5-phosphatase activity"/>
    <property type="evidence" value="ECO:0007669"/>
    <property type="project" value="TreeGrafter"/>
</dbReference>
<dbReference type="STRING" id="906689.A0A2I0W874"/>
<evidence type="ECO:0000313" key="4">
    <source>
        <dbReference type="EMBL" id="PKU71855.1"/>
    </source>
</evidence>
<protein>
    <submittedName>
        <fullName evidence="4">Type I inositol 1,4,5-trisphosphate 5-phosphatase CVP2</fullName>
    </submittedName>
</protein>
<dbReference type="Pfam" id="PF22669">
    <property type="entry name" value="Exo_endo_phos2"/>
    <property type="match status" value="1"/>
</dbReference>
<reference evidence="4 5" key="2">
    <citation type="journal article" date="2017" name="Nature">
        <title>The Apostasia genome and the evolution of orchids.</title>
        <authorList>
            <person name="Zhang G.Q."/>
            <person name="Liu K.W."/>
            <person name="Li Z."/>
            <person name="Lohaus R."/>
            <person name="Hsiao Y.Y."/>
            <person name="Niu S.C."/>
            <person name="Wang J.Y."/>
            <person name="Lin Y.C."/>
            <person name="Xu Q."/>
            <person name="Chen L.J."/>
            <person name="Yoshida K."/>
            <person name="Fujiwara S."/>
            <person name="Wang Z.W."/>
            <person name="Zhang Y.Q."/>
            <person name="Mitsuda N."/>
            <person name="Wang M."/>
            <person name="Liu G.H."/>
            <person name="Pecoraro L."/>
            <person name="Huang H.X."/>
            <person name="Xiao X.J."/>
            <person name="Lin M."/>
            <person name="Wu X.Y."/>
            <person name="Wu W.L."/>
            <person name="Chen Y.Y."/>
            <person name="Chang S.B."/>
            <person name="Sakamoto S."/>
            <person name="Ohme-Takagi M."/>
            <person name="Yagi M."/>
            <person name="Zeng S.J."/>
            <person name="Shen C.Y."/>
            <person name="Yeh C.M."/>
            <person name="Luo Y.B."/>
            <person name="Tsai W.C."/>
            <person name="Van de Peer Y."/>
            <person name="Liu Z.J."/>
        </authorList>
    </citation>
    <scope>NUCLEOTIDE SEQUENCE [LARGE SCALE GENOMIC DNA]</scope>
    <source>
        <tissue evidence="4">The whole plant</tissue>
    </source>
</reference>
<dbReference type="GO" id="GO:0034485">
    <property type="term" value="F:phosphatidylinositol-3,4,5-trisphosphate 5-phosphatase activity"/>
    <property type="evidence" value="ECO:0007669"/>
    <property type="project" value="TreeGrafter"/>
</dbReference>
<dbReference type="InterPro" id="IPR000300">
    <property type="entry name" value="IPPc"/>
</dbReference>
<evidence type="ECO:0000313" key="5">
    <source>
        <dbReference type="Proteomes" id="UP000233837"/>
    </source>
</evidence>
<dbReference type="Gene3D" id="3.60.10.10">
    <property type="entry name" value="Endonuclease/exonuclease/phosphatase"/>
    <property type="match status" value="1"/>
</dbReference>
<feature type="domain" description="Inositol polyphosphate-related phosphatase" evidence="3">
    <location>
        <begin position="61"/>
        <end position="385"/>
    </location>
</feature>
<proteinExistence type="inferred from homology"/>
<dbReference type="GO" id="GO:0004445">
    <property type="term" value="F:inositol-polyphosphate 5-phosphatase activity"/>
    <property type="evidence" value="ECO:0007669"/>
    <property type="project" value="InterPro"/>
</dbReference>
<organism evidence="4 5">
    <name type="scientific">Dendrobium catenatum</name>
    <dbReference type="NCBI Taxonomy" id="906689"/>
    <lineage>
        <taxon>Eukaryota</taxon>
        <taxon>Viridiplantae</taxon>
        <taxon>Streptophyta</taxon>
        <taxon>Embryophyta</taxon>
        <taxon>Tracheophyta</taxon>
        <taxon>Spermatophyta</taxon>
        <taxon>Magnoliopsida</taxon>
        <taxon>Liliopsida</taxon>
        <taxon>Asparagales</taxon>
        <taxon>Orchidaceae</taxon>
        <taxon>Epidendroideae</taxon>
        <taxon>Malaxideae</taxon>
        <taxon>Dendrobiinae</taxon>
        <taxon>Dendrobium</taxon>
    </lineage>
</organism>
<dbReference type="SMART" id="SM00128">
    <property type="entry name" value="IPPc"/>
    <property type="match status" value="1"/>
</dbReference>
<dbReference type="PANTHER" id="PTHR45666">
    <property type="entry name" value="TYPE IV INOSITOL POLYPHOSPHATE 5-PHOSPHATASE 9"/>
    <property type="match status" value="1"/>
</dbReference>